<gene>
    <name evidence="1" type="ORF">BB560_003757</name>
</gene>
<evidence type="ECO:0000313" key="2">
    <source>
        <dbReference type="Proteomes" id="UP000245609"/>
    </source>
</evidence>
<protein>
    <submittedName>
        <fullName evidence="1">Uncharacterized protein</fullName>
    </submittedName>
</protein>
<reference evidence="1 2" key="1">
    <citation type="journal article" date="2018" name="MBio">
        <title>Comparative Genomics Reveals the Core Gene Toolbox for the Fungus-Insect Symbiosis.</title>
        <authorList>
            <person name="Wang Y."/>
            <person name="Stata M."/>
            <person name="Wang W."/>
            <person name="Stajich J.E."/>
            <person name="White M.M."/>
            <person name="Moncalvo J.M."/>
        </authorList>
    </citation>
    <scope>NUCLEOTIDE SEQUENCE [LARGE SCALE GENOMIC DNA]</scope>
    <source>
        <strain evidence="1 2">SC-DP-2</strain>
    </source>
</reference>
<keyword evidence="2" id="KW-1185">Reference proteome</keyword>
<proteinExistence type="predicted"/>
<dbReference type="AlphaFoldDB" id="A0A2T9ZB48"/>
<evidence type="ECO:0000313" key="1">
    <source>
        <dbReference type="EMBL" id="PVV01811.1"/>
    </source>
</evidence>
<accession>A0A2T9ZB48</accession>
<organism evidence="1 2">
    <name type="scientific">Smittium megazygosporum</name>
    <dbReference type="NCBI Taxonomy" id="133381"/>
    <lineage>
        <taxon>Eukaryota</taxon>
        <taxon>Fungi</taxon>
        <taxon>Fungi incertae sedis</taxon>
        <taxon>Zoopagomycota</taxon>
        <taxon>Kickxellomycotina</taxon>
        <taxon>Harpellomycetes</taxon>
        <taxon>Harpellales</taxon>
        <taxon>Legeriomycetaceae</taxon>
        <taxon>Smittium</taxon>
    </lineage>
</organism>
<dbReference type="EMBL" id="MBFS01000783">
    <property type="protein sequence ID" value="PVV01811.1"/>
    <property type="molecule type" value="Genomic_DNA"/>
</dbReference>
<dbReference type="Proteomes" id="UP000245609">
    <property type="component" value="Unassembled WGS sequence"/>
</dbReference>
<sequence length="298" mass="34777">PEAKEANKNLISYIQNWIDFNKLANLPTKGTVSNSKICMPEDKFYFYTKPKGNESQNLRIEVDPNSLLSELAKLLKHRVSFQITKSNKEVKIASRDADFGPISFLFFLKKYGRLNSQEFENEVSNLLNQIIDSDKLTNAGSALSGKLNLKLMRQKEREKSMNREASQDFSQIFKNHQFSSNIDILYQKKNMFSPHNNRKLVLNRRLVHFDSKISPRNWAKILGNIEENLHFLDYQSWMYLPIMIVKTLSDAISPSREFKYPGFVILAADQDVKDWKKSLDIYLNDIKKIRMQINLSRK</sequence>
<dbReference type="OrthoDB" id="2097874at2759"/>
<name>A0A2T9ZB48_9FUNG</name>
<feature type="non-terminal residue" evidence="1">
    <location>
        <position position="1"/>
    </location>
</feature>
<comment type="caution">
    <text evidence="1">The sequence shown here is derived from an EMBL/GenBank/DDBJ whole genome shotgun (WGS) entry which is preliminary data.</text>
</comment>